<feature type="binding site" evidence="6">
    <location>
        <position position="15"/>
    </location>
    <ligand>
        <name>ADP-alpha-D-glucose</name>
        <dbReference type="ChEBI" id="CHEBI:57498"/>
    </ligand>
</feature>
<comment type="function">
    <text evidence="6">Synthesizes alpha-1,4-glucan chains using ADP-glucose.</text>
</comment>
<dbReference type="NCBIfam" id="TIGR02095">
    <property type="entry name" value="glgA"/>
    <property type="match status" value="1"/>
</dbReference>
<evidence type="ECO:0000256" key="4">
    <source>
        <dbReference type="ARBA" id="ARBA00022679"/>
    </source>
</evidence>
<comment type="catalytic activity">
    <reaction evidence="1 6">
        <text>[(1-&gt;4)-alpha-D-glucosyl](n) + ADP-alpha-D-glucose = [(1-&gt;4)-alpha-D-glucosyl](n+1) + ADP + H(+)</text>
        <dbReference type="Rhea" id="RHEA:18189"/>
        <dbReference type="Rhea" id="RHEA-COMP:9584"/>
        <dbReference type="Rhea" id="RHEA-COMP:9587"/>
        <dbReference type="ChEBI" id="CHEBI:15378"/>
        <dbReference type="ChEBI" id="CHEBI:15444"/>
        <dbReference type="ChEBI" id="CHEBI:57498"/>
        <dbReference type="ChEBI" id="CHEBI:456216"/>
        <dbReference type="EC" id="2.4.1.21"/>
    </reaction>
</comment>
<protein>
    <recommendedName>
        <fullName evidence="6">Glycogen synthase</fullName>
        <ecNumber evidence="6">2.4.1.21</ecNumber>
    </recommendedName>
    <alternativeName>
        <fullName evidence="6">Starch [bacterial glycogen] synthase</fullName>
    </alternativeName>
</protein>
<evidence type="ECO:0000313" key="9">
    <source>
        <dbReference type="Proteomes" id="UP000248795"/>
    </source>
</evidence>
<dbReference type="GO" id="GO:0005829">
    <property type="term" value="C:cytosol"/>
    <property type="evidence" value="ECO:0007669"/>
    <property type="project" value="TreeGrafter"/>
</dbReference>
<proteinExistence type="inferred from homology"/>
<keyword evidence="3 6" id="KW-0328">Glycosyltransferase</keyword>
<dbReference type="PANTHER" id="PTHR45825:SF11">
    <property type="entry name" value="ALPHA AMYLASE DOMAIN-CONTAINING PROTEIN"/>
    <property type="match status" value="1"/>
</dbReference>
<sequence>MKVLSAASELFPLVKTGGLADVTGALPAALGQQGVAVTTIVPGYPAVMAALERPAAFHAYADLFGGPAQLIRGTAHGLDIIAIDAPHLFDRPGNPYLGKDGKDWPDNAQRFAALARAAAEVAGGINPRYRADVLHCHDWQAALGPVYTRFLGGPRSVMTVHNIAFQGQFPATVFGLLGLPQQAFAIDGVEYYGNVGYLKGGLATADAITTVSPTYAQEICTPEYGMGLDGLLRARRNVLRGIVNGIDTDVWDPESDRRIPQTYGARSLKKREANKRALEARFKLEPGDGLIHGVVSRLTWQKGMDIFAASLDALVATGARLALLGTGETAIENAIFEASLRHPGRIGIIVGYDEDLSHLMQAGADTILVPSRFEPCGLTQLYGLRYGCVPVVARTGGLNDTVIDANDAALQAEVATGFQFAPVDEATLEHALGRVAECHANPKLWRGLQKRGMEQDVSWARSAAAYAQLYRNLVKA</sequence>
<keyword evidence="9" id="KW-1185">Reference proteome</keyword>
<dbReference type="SUPFAM" id="SSF53756">
    <property type="entry name" value="UDP-Glycosyltransferase/glycogen phosphorylase"/>
    <property type="match status" value="1"/>
</dbReference>
<dbReference type="PANTHER" id="PTHR45825">
    <property type="entry name" value="GRANULE-BOUND STARCH SYNTHASE 1, CHLOROPLASTIC/AMYLOPLASTIC"/>
    <property type="match status" value="1"/>
</dbReference>
<dbReference type="GO" id="GO:0009011">
    <property type="term" value="F:alpha-1,4-glucan glucosyltransferase (ADP-glucose donor) activity"/>
    <property type="evidence" value="ECO:0007669"/>
    <property type="project" value="UniProtKB-UniRule"/>
</dbReference>
<dbReference type="NCBIfam" id="NF001899">
    <property type="entry name" value="PRK00654.1-2"/>
    <property type="match status" value="1"/>
</dbReference>
<name>A0A2W2BST8_9HYPH</name>
<dbReference type="InterPro" id="IPR013534">
    <property type="entry name" value="Starch_synth_cat_dom"/>
</dbReference>
<comment type="pathway">
    <text evidence="6">Glycan biosynthesis; glycogen biosynthesis.</text>
</comment>
<feature type="domain" description="Starch synthase catalytic" evidence="7">
    <location>
        <begin position="2"/>
        <end position="233"/>
    </location>
</feature>
<dbReference type="AlphaFoldDB" id="A0A2W2BST8"/>
<evidence type="ECO:0000256" key="2">
    <source>
        <dbReference type="ARBA" id="ARBA00010281"/>
    </source>
</evidence>
<evidence type="ECO:0000256" key="5">
    <source>
        <dbReference type="ARBA" id="ARBA00023056"/>
    </source>
</evidence>
<dbReference type="GO" id="GO:0005978">
    <property type="term" value="P:glycogen biosynthetic process"/>
    <property type="evidence" value="ECO:0007669"/>
    <property type="project" value="UniProtKB-UniRule"/>
</dbReference>
<keyword evidence="5 6" id="KW-0320">Glycogen biosynthesis</keyword>
<dbReference type="GO" id="GO:0004373">
    <property type="term" value="F:alpha-1,4-glucan glucosyltransferase (UDP-glucose donor) activity"/>
    <property type="evidence" value="ECO:0007669"/>
    <property type="project" value="InterPro"/>
</dbReference>
<dbReference type="InterPro" id="IPR011835">
    <property type="entry name" value="GS/SS"/>
</dbReference>
<comment type="caution">
    <text evidence="8">The sequence shown here is derived from an EMBL/GenBank/DDBJ whole genome shotgun (WGS) entry which is preliminary data.</text>
</comment>
<dbReference type="RefSeq" id="WP_111198742.1">
    <property type="nucleotide sequence ID" value="NZ_QKVK01000005.1"/>
</dbReference>
<dbReference type="Pfam" id="PF08323">
    <property type="entry name" value="Glyco_transf_5"/>
    <property type="match status" value="1"/>
</dbReference>
<dbReference type="CDD" id="cd03791">
    <property type="entry name" value="GT5_Glycogen_synthase_DULL1-like"/>
    <property type="match status" value="1"/>
</dbReference>
<dbReference type="EC" id="2.4.1.21" evidence="6"/>
<evidence type="ECO:0000313" key="8">
    <source>
        <dbReference type="EMBL" id="PZF76506.1"/>
    </source>
</evidence>
<dbReference type="HAMAP" id="MF_00484">
    <property type="entry name" value="Glycogen_synth"/>
    <property type="match status" value="1"/>
</dbReference>
<dbReference type="Gene3D" id="3.40.50.2000">
    <property type="entry name" value="Glycogen Phosphorylase B"/>
    <property type="match status" value="2"/>
</dbReference>
<dbReference type="EMBL" id="QKVK01000005">
    <property type="protein sequence ID" value="PZF76506.1"/>
    <property type="molecule type" value="Genomic_DNA"/>
</dbReference>
<dbReference type="Pfam" id="PF13692">
    <property type="entry name" value="Glyco_trans_1_4"/>
    <property type="match status" value="1"/>
</dbReference>
<keyword evidence="4 6" id="KW-0808">Transferase</keyword>
<dbReference type="UniPathway" id="UPA00164"/>
<organism evidence="8 9">
    <name type="scientific">Aestuariivirga litoralis</name>
    <dbReference type="NCBI Taxonomy" id="2650924"/>
    <lineage>
        <taxon>Bacteria</taxon>
        <taxon>Pseudomonadati</taxon>
        <taxon>Pseudomonadota</taxon>
        <taxon>Alphaproteobacteria</taxon>
        <taxon>Hyphomicrobiales</taxon>
        <taxon>Aestuariivirgaceae</taxon>
        <taxon>Aestuariivirga</taxon>
    </lineage>
</organism>
<evidence type="ECO:0000256" key="3">
    <source>
        <dbReference type="ARBA" id="ARBA00022676"/>
    </source>
</evidence>
<dbReference type="Proteomes" id="UP000248795">
    <property type="component" value="Unassembled WGS sequence"/>
</dbReference>
<evidence type="ECO:0000256" key="1">
    <source>
        <dbReference type="ARBA" id="ARBA00001478"/>
    </source>
</evidence>
<evidence type="ECO:0000256" key="6">
    <source>
        <dbReference type="HAMAP-Rule" id="MF_00484"/>
    </source>
</evidence>
<comment type="similarity">
    <text evidence="2 6">Belongs to the glycosyltransferase 1 family. Bacterial/plant glycogen synthase subfamily.</text>
</comment>
<evidence type="ECO:0000259" key="7">
    <source>
        <dbReference type="Pfam" id="PF08323"/>
    </source>
</evidence>
<reference evidence="9" key="1">
    <citation type="submission" date="2018-06" db="EMBL/GenBank/DDBJ databases">
        <title>Aestuariibacter litoralis strain KCTC 52945T.</title>
        <authorList>
            <person name="Li X."/>
            <person name="Salam N."/>
            <person name="Li J.-L."/>
            <person name="Chen Y.-M."/>
            <person name="Yang Z.-W."/>
            <person name="Zhang L.-Y."/>
            <person name="Han M.-X."/>
            <person name="Xiao M."/>
            <person name="Li W.-J."/>
        </authorList>
    </citation>
    <scope>NUCLEOTIDE SEQUENCE [LARGE SCALE GENOMIC DNA]</scope>
    <source>
        <strain evidence="9">KCTC 52945</strain>
    </source>
</reference>
<accession>A0A2W2BST8</accession>
<gene>
    <name evidence="6" type="primary">glgA</name>
    <name evidence="8" type="ORF">DK847_11895</name>
</gene>